<dbReference type="EMBL" id="JBEDUW010000003">
    <property type="protein sequence ID" value="KAK9940943.1"/>
    <property type="molecule type" value="Genomic_DNA"/>
</dbReference>
<evidence type="ECO:0000259" key="1">
    <source>
        <dbReference type="Pfam" id="PF05699"/>
    </source>
</evidence>
<accession>A0AAW1XW46</accession>
<dbReference type="PANTHER" id="PTHR23272:SF161">
    <property type="entry name" value="ZINC FINGER BED DOMAIN-CONTAINING PROTEIN RICESLEEPER 1-LIKE"/>
    <property type="match status" value="1"/>
</dbReference>
<dbReference type="InterPro" id="IPR008906">
    <property type="entry name" value="HATC_C_dom"/>
</dbReference>
<proteinExistence type="predicted"/>
<organism evidence="2 3">
    <name type="scientific">Rubus argutus</name>
    <name type="common">Southern blackberry</name>
    <dbReference type="NCBI Taxonomy" id="59490"/>
    <lineage>
        <taxon>Eukaryota</taxon>
        <taxon>Viridiplantae</taxon>
        <taxon>Streptophyta</taxon>
        <taxon>Embryophyta</taxon>
        <taxon>Tracheophyta</taxon>
        <taxon>Spermatophyta</taxon>
        <taxon>Magnoliopsida</taxon>
        <taxon>eudicotyledons</taxon>
        <taxon>Gunneridae</taxon>
        <taxon>Pentapetalae</taxon>
        <taxon>rosids</taxon>
        <taxon>fabids</taxon>
        <taxon>Rosales</taxon>
        <taxon>Rosaceae</taxon>
        <taxon>Rosoideae</taxon>
        <taxon>Rosoideae incertae sedis</taxon>
        <taxon>Rubus</taxon>
    </lineage>
</organism>
<keyword evidence="3" id="KW-1185">Reference proteome</keyword>
<protein>
    <recommendedName>
        <fullName evidence="1">HAT C-terminal dimerisation domain-containing protein</fullName>
    </recommendedName>
</protein>
<evidence type="ECO:0000313" key="2">
    <source>
        <dbReference type="EMBL" id="KAK9940943.1"/>
    </source>
</evidence>
<dbReference type="GO" id="GO:0046983">
    <property type="term" value="F:protein dimerization activity"/>
    <property type="evidence" value="ECO:0007669"/>
    <property type="project" value="InterPro"/>
</dbReference>
<feature type="domain" description="HAT C-terminal dimerisation" evidence="1">
    <location>
        <begin position="56"/>
        <end position="139"/>
    </location>
</feature>
<evidence type="ECO:0000313" key="3">
    <source>
        <dbReference type="Proteomes" id="UP001457282"/>
    </source>
</evidence>
<gene>
    <name evidence="2" type="ORF">M0R45_017576</name>
</gene>
<sequence length="187" mass="20728">MYDEYRGCETGPPQTNNADGVAAAMEGLVYEDLNDEILANMVQEQIEEHHDMLSNEVDKYLADRQVSALSKGFDVATWWKGNSSAYPVLSKLAKDIFAIPCSTVASENAFSLGKRVVDPFRSSLTPQMVEALVCTSDWLRAEQPNFYKEPTVEELELYQEIEELEKETGGLNNLNLSSADSSTTTAS</sequence>
<comment type="caution">
    <text evidence="2">The sequence shown here is derived from an EMBL/GenBank/DDBJ whole genome shotgun (WGS) entry which is preliminary data.</text>
</comment>
<dbReference type="InterPro" id="IPR012337">
    <property type="entry name" value="RNaseH-like_sf"/>
</dbReference>
<dbReference type="PANTHER" id="PTHR23272">
    <property type="entry name" value="BED FINGER-RELATED"/>
    <property type="match status" value="1"/>
</dbReference>
<reference evidence="2 3" key="1">
    <citation type="journal article" date="2023" name="G3 (Bethesda)">
        <title>A chromosome-length genome assembly and annotation of blackberry (Rubus argutus, cv. 'Hillquist').</title>
        <authorList>
            <person name="Bruna T."/>
            <person name="Aryal R."/>
            <person name="Dudchenko O."/>
            <person name="Sargent D.J."/>
            <person name="Mead D."/>
            <person name="Buti M."/>
            <person name="Cavallini A."/>
            <person name="Hytonen T."/>
            <person name="Andres J."/>
            <person name="Pham M."/>
            <person name="Weisz D."/>
            <person name="Mascagni F."/>
            <person name="Usai G."/>
            <person name="Natali L."/>
            <person name="Bassil N."/>
            <person name="Fernandez G.E."/>
            <person name="Lomsadze A."/>
            <person name="Armour M."/>
            <person name="Olukolu B."/>
            <person name="Poorten T."/>
            <person name="Britton C."/>
            <person name="Davik J."/>
            <person name="Ashrafi H."/>
            <person name="Aiden E.L."/>
            <person name="Borodovsky M."/>
            <person name="Worthington M."/>
        </authorList>
    </citation>
    <scope>NUCLEOTIDE SEQUENCE [LARGE SCALE GENOMIC DNA]</scope>
    <source>
        <strain evidence="2">PI 553951</strain>
    </source>
</reference>
<dbReference type="Pfam" id="PF05699">
    <property type="entry name" value="Dimer_Tnp_hAT"/>
    <property type="match status" value="1"/>
</dbReference>
<name>A0AAW1XW46_RUBAR</name>
<dbReference type="AlphaFoldDB" id="A0AAW1XW46"/>
<dbReference type="Proteomes" id="UP001457282">
    <property type="component" value="Unassembled WGS sequence"/>
</dbReference>
<dbReference type="SUPFAM" id="SSF53098">
    <property type="entry name" value="Ribonuclease H-like"/>
    <property type="match status" value="1"/>
</dbReference>